<feature type="chain" id="PRO_5042059664" evidence="3">
    <location>
        <begin position="20"/>
        <end position="441"/>
    </location>
</feature>
<organism evidence="4 5">
    <name type="scientific">Ditylenchus destructor</name>
    <dbReference type="NCBI Taxonomy" id="166010"/>
    <lineage>
        <taxon>Eukaryota</taxon>
        <taxon>Metazoa</taxon>
        <taxon>Ecdysozoa</taxon>
        <taxon>Nematoda</taxon>
        <taxon>Chromadorea</taxon>
        <taxon>Rhabditida</taxon>
        <taxon>Tylenchina</taxon>
        <taxon>Tylenchomorpha</taxon>
        <taxon>Sphaerularioidea</taxon>
        <taxon>Anguinidae</taxon>
        <taxon>Anguininae</taxon>
        <taxon>Ditylenchus</taxon>
    </lineage>
</organism>
<dbReference type="PANTHER" id="PTHR12353:SF1">
    <property type="entry name" value="DISKS LARGE-ASSOCIATED PROTEIN 5"/>
    <property type="match status" value="1"/>
</dbReference>
<reference evidence="4" key="1">
    <citation type="submission" date="2022-01" db="EMBL/GenBank/DDBJ databases">
        <title>Genome Sequence Resource for Two Populations of Ditylenchus destructor, the Migratory Endoparasitic Phytonematode.</title>
        <authorList>
            <person name="Zhang H."/>
            <person name="Lin R."/>
            <person name="Xie B."/>
        </authorList>
    </citation>
    <scope>NUCLEOTIDE SEQUENCE</scope>
    <source>
        <strain evidence="4">BazhouSP</strain>
    </source>
</reference>
<comment type="similarity">
    <text evidence="1">Belongs to the SAPAP family.</text>
</comment>
<proteinExistence type="inferred from homology"/>
<evidence type="ECO:0000256" key="3">
    <source>
        <dbReference type="SAM" id="SignalP"/>
    </source>
</evidence>
<dbReference type="AlphaFoldDB" id="A0AAD4N7Q2"/>
<feature type="region of interest" description="Disordered" evidence="2">
    <location>
        <begin position="110"/>
        <end position="138"/>
    </location>
</feature>
<evidence type="ECO:0000256" key="2">
    <source>
        <dbReference type="SAM" id="MobiDB-lite"/>
    </source>
</evidence>
<evidence type="ECO:0000313" key="4">
    <source>
        <dbReference type="EMBL" id="KAI1717961.1"/>
    </source>
</evidence>
<evidence type="ECO:0000256" key="1">
    <source>
        <dbReference type="ARBA" id="ARBA00008839"/>
    </source>
</evidence>
<feature type="region of interest" description="Disordered" evidence="2">
    <location>
        <begin position="158"/>
        <end position="182"/>
    </location>
</feature>
<feature type="compositionally biased region" description="Basic and acidic residues" evidence="2">
    <location>
        <begin position="167"/>
        <end position="178"/>
    </location>
</feature>
<feature type="compositionally biased region" description="Basic and acidic residues" evidence="2">
    <location>
        <begin position="390"/>
        <end position="421"/>
    </location>
</feature>
<comment type="caution">
    <text evidence="4">The sequence shown here is derived from an EMBL/GenBank/DDBJ whole genome shotgun (WGS) entry which is preliminary data.</text>
</comment>
<dbReference type="PANTHER" id="PTHR12353">
    <property type="entry name" value="DISKS LARGE-ASSOCIATED PROTEIN DAP SAP90/PSD-95-ASSOCIATED PROTEIN"/>
    <property type="match status" value="1"/>
</dbReference>
<feature type="signal peptide" evidence="3">
    <location>
        <begin position="1"/>
        <end position="19"/>
    </location>
</feature>
<keyword evidence="3" id="KW-0732">Signal</keyword>
<dbReference type="InterPro" id="IPR005026">
    <property type="entry name" value="SAPAP"/>
</dbReference>
<evidence type="ECO:0000313" key="5">
    <source>
        <dbReference type="Proteomes" id="UP001201812"/>
    </source>
</evidence>
<keyword evidence="5" id="KW-1185">Reference proteome</keyword>
<protein>
    <submittedName>
        <fullName evidence="4">Guanylate-kinase-associated protein (GKAP) protein domain-containing protein</fullName>
    </submittedName>
</protein>
<accession>A0AAD4N7Q2</accession>
<dbReference type="EMBL" id="JAKKPZ010000008">
    <property type="protein sequence ID" value="KAI1717961.1"/>
    <property type="molecule type" value="Genomic_DNA"/>
</dbReference>
<name>A0AAD4N7Q2_9BILA</name>
<dbReference type="Pfam" id="PF03359">
    <property type="entry name" value="GKAP"/>
    <property type="match status" value="1"/>
</dbReference>
<feature type="compositionally biased region" description="Basic and acidic residues" evidence="2">
    <location>
        <begin position="110"/>
        <end position="125"/>
    </location>
</feature>
<feature type="region of interest" description="Disordered" evidence="2">
    <location>
        <begin position="366"/>
        <end position="421"/>
    </location>
</feature>
<dbReference type="GO" id="GO:0023052">
    <property type="term" value="P:signaling"/>
    <property type="evidence" value="ECO:0007669"/>
    <property type="project" value="InterPro"/>
</dbReference>
<gene>
    <name evidence="4" type="ORF">DdX_06370</name>
</gene>
<feature type="compositionally biased region" description="Polar residues" evidence="2">
    <location>
        <begin position="366"/>
        <end position="388"/>
    </location>
</feature>
<sequence>MAPTLLDTTVLEFLFLSAAMNTADFEEAEVLVEGNMAHSSNHRVKTTIPIGLPAMNGKRNGQLLASNGAAVGSKPVSNGKAYTHSIQVGSKEEEEPITWIRADTYFQQEMKKQEQKNGNKEEKPNGLDAPEPVMQREPSYVRLSRVLNGYINNARMGLRSSTSSRAKTPEPHAGRRSYESPLAKKAIANNNNNHVNYTPRYESSNQTSRVKPGVTPTSSAHVVDARLEPCSIYSFKIPNFSPTEPITDGAGYKKLVEEVLILLKSHLERTSILLEHQDLLPESVAEIVRVAVGRTDLLLKKRMKQFTQQLYSHQNPAGSQKLTTINDLEGLWSLVDIQLDDIRACFDQLTTASSMPSLVLRQQAANGQLSNETNQKPPTGSKAGTANNKQESKEQKEKEQQRKATMEAKRKELDNKRKALIEAKRAEQKKLLSEQQTSDVQ</sequence>
<dbReference type="Proteomes" id="UP001201812">
    <property type="component" value="Unassembled WGS sequence"/>
</dbReference>